<dbReference type="AlphaFoldDB" id="A0AAD9Z008"/>
<name>A0AAD9Z008_9LECA</name>
<feature type="region of interest" description="Disordered" evidence="1">
    <location>
        <begin position="1"/>
        <end position="28"/>
    </location>
</feature>
<dbReference type="Proteomes" id="UP001276659">
    <property type="component" value="Unassembled WGS sequence"/>
</dbReference>
<proteinExistence type="predicted"/>
<organism evidence="2 3">
    <name type="scientific">Lepraria neglecta</name>
    <dbReference type="NCBI Taxonomy" id="209136"/>
    <lineage>
        <taxon>Eukaryota</taxon>
        <taxon>Fungi</taxon>
        <taxon>Dikarya</taxon>
        <taxon>Ascomycota</taxon>
        <taxon>Pezizomycotina</taxon>
        <taxon>Lecanoromycetes</taxon>
        <taxon>OSLEUM clade</taxon>
        <taxon>Lecanoromycetidae</taxon>
        <taxon>Lecanorales</taxon>
        <taxon>Lecanorineae</taxon>
        <taxon>Stereocaulaceae</taxon>
        <taxon>Lepraria</taxon>
    </lineage>
</organism>
<reference evidence="2" key="1">
    <citation type="submission" date="2022-11" db="EMBL/GenBank/DDBJ databases">
        <title>Chromosomal genome sequence assembly and mating type (MAT) locus characterization of the leprose asexual lichenized fungus Lepraria neglecta (Nyl.) Erichsen.</title>
        <authorList>
            <person name="Allen J.L."/>
            <person name="Pfeffer B."/>
        </authorList>
    </citation>
    <scope>NUCLEOTIDE SEQUENCE</scope>
    <source>
        <strain evidence="2">Allen 5258</strain>
    </source>
</reference>
<comment type="caution">
    <text evidence="2">The sequence shown here is derived from an EMBL/GenBank/DDBJ whole genome shotgun (WGS) entry which is preliminary data.</text>
</comment>
<accession>A0AAD9Z008</accession>
<dbReference type="EMBL" id="JASNWA010000010">
    <property type="protein sequence ID" value="KAK3167822.1"/>
    <property type="molecule type" value="Genomic_DNA"/>
</dbReference>
<sequence>MQRSPPLKKERPNSPSSDPGRLGYNDYRDLRHASPNQVVAQLKELPNVTTSQAETYKRSLRRMVWLGTQDEPEKQAKLYPDWTEKALVASGWWIHGYDDMTGDQADLHFKRTGHARC</sequence>
<keyword evidence="3" id="KW-1185">Reference proteome</keyword>
<evidence type="ECO:0000313" key="3">
    <source>
        <dbReference type="Proteomes" id="UP001276659"/>
    </source>
</evidence>
<evidence type="ECO:0000313" key="2">
    <source>
        <dbReference type="EMBL" id="KAK3167822.1"/>
    </source>
</evidence>
<protein>
    <submittedName>
        <fullName evidence="2">Uncharacterized protein</fullName>
    </submittedName>
</protein>
<gene>
    <name evidence="2" type="ORF">OEA41_004268</name>
</gene>
<evidence type="ECO:0000256" key="1">
    <source>
        <dbReference type="SAM" id="MobiDB-lite"/>
    </source>
</evidence>